<evidence type="ECO:0000313" key="1">
    <source>
        <dbReference type="EMBL" id="KAK3227570.1"/>
    </source>
</evidence>
<dbReference type="AlphaFoldDB" id="A0AAE0B147"/>
<dbReference type="InterPro" id="IPR053151">
    <property type="entry name" value="RNase_H-like"/>
</dbReference>
<gene>
    <name evidence="1" type="ORF">Dsin_007432</name>
</gene>
<dbReference type="InterPro" id="IPR012337">
    <property type="entry name" value="RNaseH-like_sf"/>
</dbReference>
<evidence type="ECO:0008006" key="3">
    <source>
        <dbReference type="Google" id="ProtNLM"/>
    </source>
</evidence>
<sequence length="229" mass="25774">MSSSVSYNHDLDAWFMVNLKDGEITVDNIPRWLQFVGALWFLWKWRCKTAFDNDFVSPCSPNLIINQYCRDWMDAIVNANVKTSIPVEIVWQPPSDGWVKLNVDGSRDPISGVITAGGVLRDHSKNWLRGFVINKGVGSILEAEMWGLLEGLSMLLKMDTNANHPLFSIAMSCIALINAEWCCSIIHEYREGNRVVDAMAKLGHKLEIGLHFFESPPPEVVNVLLKAIS</sequence>
<dbReference type="PANTHER" id="PTHR47723">
    <property type="entry name" value="OS05G0353850 PROTEIN"/>
    <property type="match status" value="1"/>
</dbReference>
<keyword evidence="2" id="KW-1185">Reference proteome</keyword>
<dbReference type="EMBL" id="JANJYJ010000002">
    <property type="protein sequence ID" value="KAK3227570.1"/>
    <property type="molecule type" value="Genomic_DNA"/>
</dbReference>
<dbReference type="PANTHER" id="PTHR47723:SF19">
    <property type="entry name" value="POLYNUCLEOTIDYL TRANSFERASE, RIBONUCLEASE H-LIKE SUPERFAMILY PROTEIN"/>
    <property type="match status" value="1"/>
</dbReference>
<protein>
    <recommendedName>
        <fullName evidence="3">RNase H type-1 domain-containing protein</fullName>
    </recommendedName>
</protein>
<accession>A0AAE0B147</accession>
<reference evidence="1" key="1">
    <citation type="journal article" date="2023" name="Plant J.">
        <title>Genome sequences and population genomics provide insights into the demographic history, inbreeding, and mutation load of two 'living fossil' tree species of Dipteronia.</title>
        <authorList>
            <person name="Feng Y."/>
            <person name="Comes H.P."/>
            <person name="Chen J."/>
            <person name="Zhu S."/>
            <person name="Lu R."/>
            <person name="Zhang X."/>
            <person name="Li P."/>
            <person name="Qiu J."/>
            <person name="Olsen K.M."/>
            <person name="Qiu Y."/>
        </authorList>
    </citation>
    <scope>NUCLEOTIDE SEQUENCE</scope>
    <source>
        <strain evidence="1">NBL</strain>
    </source>
</reference>
<dbReference type="Proteomes" id="UP001281410">
    <property type="component" value="Unassembled WGS sequence"/>
</dbReference>
<dbReference type="InterPro" id="IPR044730">
    <property type="entry name" value="RNase_H-like_dom_plant"/>
</dbReference>
<dbReference type="CDD" id="cd06222">
    <property type="entry name" value="RNase_H_like"/>
    <property type="match status" value="1"/>
</dbReference>
<organism evidence="1 2">
    <name type="scientific">Dipteronia sinensis</name>
    <dbReference type="NCBI Taxonomy" id="43782"/>
    <lineage>
        <taxon>Eukaryota</taxon>
        <taxon>Viridiplantae</taxon>
        <taxon>Streptophyta</taxon>
        <taxon>Embryophyta</taxon>
        <taxon>Tracheophyta</taxon>
        <taxon>Spermatophyta</taxon>
        <taxon>Magnoliopsida</taxon>
        <taxon>eudicotyledons</taxon>
        <taxon>Gunneridae</taxon>
        <taxon>Pentapetalae</taxon>
        <taxon>rosids</taxon>
        <taxon>malvids</taxon>
        <taxon>Sapindales</taxon>
        <taxon>Sapindaceae</taxon>
        <taxon>Hippocastanoideae</taxon>
        <taxon>Acereae</taxon>
        <taxon>Dipteronia</taxon>
    </lineage>
</organism>
<evidence type="ECO:0000313" key="2">
    <source>
        <dbReference type="Proteomes" id="UP001281410"/>
    </source>
</evidence>
<dbReference type="SUPFAM" id="SSF53098">
    <property type="entry name" value="Ribonuclease H-like"/>
    <property type="match status" value="1"/>
</dbReference>
<name>A0AAE0B147_9ROSI</name>
<comment type="caution">
    <text evidence="1">The sequence shown here is derived from an EMBL/GenBank/DDBJ whole genome shotgun (WGS) entry which is preliminary data.</text>
</comment>
<proteinExistence type="predicted"/>